<evidence type="ECO:0000256" key="1">
    <source>
        <dbReference type="SAM" id="Phobius"/>
    </source>
</evidence>
<dbReference type="RefSeq" id="WP_377468161.1">
    <property type="nucleotide sequence ID" value="NZ_JBHUOP010000009.1"/>
</dbReference>
<sequence>MLLARLLRRVRRDDACAGSATVEFAVALPAVIAVAILCVSLIAAALTRVSLQETARQGARLAMVGMTATEVSAALGERSGTLQIATDYPHVTVTATSRARLLGLQLPGITLTETATGYLEEAIGVPQ</sequence>
<name>A0ABW5XIU9_9MICO</name>
<evidence type="ECO:0000313" key="4">
    <source>
        <dbReference type="Proteomes" id="UP001597391"/>
    </source>
</evidence>
<protein>
    <submittedName>
        <fullName evidence="3">TadE family type IV pilus minor pilin</fullName>
    </submittedName>
</protein>
<keyword evidence="1" id="KW-0812">Transmembrane</keyword>
<dbReference type="Proteomes" id="UP001597391">
    <property type="component" value="Unassembled WGS sequence"/>
</dbReference>
<comment type="caution">
    <text evidence="3">The sequence shown here is derived from an EMBL/GenBank/DDBJ whole genome shotgun (WGS) entry which is preliminary data.</text>
</comment>
<keyword evidence="1" id="KW-0472">Membrane</keyword>
<proteinExistence type="predicted"/>
<dbReference type="InterPro" id="IPR049790">
    <property type="entry name" value="Rv3655c/TadE"/>
</dbReference>
<keyword evidence="4" id="KW-1185">Reference proteome</keyword>
<reference evidence="4" key="1">
    <citation type="journal article" date="2019" name="Int. J. Syst. Evol. Microbiol.">
        <title>The Global Catalogue of Microorganisms (GCM) 10K type strain sequencing project: providing services to taxonomists for standard genome sequencing and annotation.</title>
        <authorList>
            <consortium name="The Broad Institute Genomics Platform"/>
            <consortium name="The Broad Institute Genome Sequencing Center for Infectious Disease"/>
            <person name="Wu L."/>
            <person name="Ma J."/>
        </authorList>
    </citation>
    <scope>NUCLEOTIDE SEQUENCE [LARGE SCALE GENOMIC DNA]</scope>
    <source>
        <strain evidence="4">KCTC 33576</strain>
    </source>
</reference>
<feature type="domain" description="TadE-like" evidence="2">
    <location>
        <begin position="18"/>
        <end position="60"/>
    </location>
</feature>
<dbReference type="EMBL" id="JBHUOP010000009">
    <property type="protein sequence ID" value="MFD2841787.1"/>
    <property type="molecule type" value="Genomic_DNA"/>
</dbReference>
<evidence type="ECO:0000259" key="2">
    <source>
        <dbReference type="Pfam" id="PF07811"/>
    </source>
</evidence>
<gene>
    <name evidence="3" type="ORF">ACFSYH_14595</name>
</gene>
<evidence type="ECO:0000313" key="3">
    <source>
        <dbReference type="EMBL" id="MFD2841787.1"/>
    </source>
</evidence>
<dbReference type="Pfam" id="PF07811">
    <property type="entry name" value="TadE"/>
    <property type="match status" value="1"/>
</dbReference>
<feature type="transmembrane region" description="Helical" evidence="1">
    <location>
        <begin position="21"/>
        <end position="46"/>
    </location>
</feature>
<organism evidence="3 4">
    <name type="scientific">Populibacterium corticicola</name>
    <dbReference type="NCBI Taxonomy" id="1812826"/>
    <lineage>
        <taxon>Bacteria</taxon>
        <taxon>Bacillati</taxon>
        <taxon>Actinomycetota</taxon>
        <taxon>Actinomycetes</taxon>
        <taxon>Micrococcales</taxon>
        <taxon>Jonesiaceae</taxon>
        <taxon>Populibacterium</taxon>
    </lineage>
</organism>
<keyword evidence="1" id="KW-1133">Transmembrane helix</keyword>
<accession>A0ABW5XIU9</accession>
<dbReference type="NCBIfam" id="NF041390">
    <property type="entry name" value="TadE_Rv3655c"/>
    <property type="match status" value="1"/>
</dbReference>
<dbReference type="InterPro" id="IPR012495">
    <property type="entry name" value="TadE-like_dom"/>
</dbReference>